<name>A0A380L017_9STRE</name>
<accession>A0A380L017</accession>
<evidence type="ECO:0000256" key="2">
    <source>
        <dbReference type="ARBA" id="ARBA00022692"/>
    </source>
</evidence>
<evidence type="ECO:0000313" key="8">
    <source>
        <dbReference type="Proteomes" id="UP000254634"/>
    </source>
</evidence>
<organism evidence="7 8">
    <name type="scientific">Streptococcus massiliensis</name>
    <dbReference type="NCBI Taxonomy" id="313439"/>
    <lineage>
        <taxon>Bacteria</taxon>
        <taxon>Bacillati</taxon>
        <taxon>Bacillota</taxon>
        <taxon>Bacilli</taxon>
        <taxon>Lactobacillales</taxon>
        <taxon>Streptococcaceae</taxon>
        <taxon>Streptococcus</taxon>
    </lineage>
</organism>
<comment type="subcellular location">
    <subcellularLocation>
        <location evidence="1">Membrane</location>
        <topology evidence="1">Multi-pass membrane protein</topology>
    </subcellularLocation>
</comment>
<dbReference type="PANTHER" id="PTHR43077">
    <property type="entry name" value="TRANSPORT PERMEASE YVFS-RELATED"/>
    <property type="match status" value="1"/>
</dbReference>
<evidence type="ECO:0000259" key="6">
    <source>
        <dbReference type="Pfam" id="PF01061"/>
    </source>
</evidence>
<dbReference type="STRING" id="1123307.GCA_000380065_01266"/>
<keyword evidence="8" id="KW-1185">Reference proteome</keyword>
<evidence type="ECO:0000256" key="3">
    <source>
        <dbReference type="ARBA" id="ARBA00022989"/>
    </source>
</evidence>
<dbReference type="Pfam" id="PF01061">
    <property type="entry name" value="ABC2_membrane"/>
    <property type="match status" value="1"/>
</dbReference>
<gene>
    <name evidence="7" type="ORF">NCTC13765_01031</name>
</gene>
<evidence type="ECO:0000256" key="5">
    <source>
        <dbReference type="SAM" id="Phobius"/>
    </source>
</evidence>
<feature type="domain" description="ABC-2 type transporter transmembrane" evidence="6">
    <location>
        <begin position="4"/>
        <end position="205"/>
    </location>
</feature>
<reference evidence="7" key="1">
    <citation type="submission" date="2018-06" db="EMBL/GenBank/DDBJ databases">
        <authorList>
            <consortium name="Pathogen Informatics"/>
            <person name="Doyle S."/>
        </authorList>
    </citation>
    <scope>NUCLEOTIDE SEQUENCE [LARGE SCALE GENOMIC DNA]</scope>
    <source>
        <strain evidence="7">NCTC13765</strain>
    </source>
</reference>
<evidence type="ECO:0000256" key="4">
    <source>
        <dbReference type="ARBA" id="ARBA00023136"/>
    </source>
</evidence>
<sequence>MKHLISLMKIELIATKRQAAYFILSIGMPTAFYLLFSGFMVGSTTPPDAVRAYLFSMTLFSMTSMSFFSLPSDLYTDKINNWKKTMQHSPVSVLEYYISKFLRLMFEFFLAIVVVFSVGHFVRGVDLPLLDWITIALILIIGSIVFIAMGAMLTLLPSMQLMSVVGNIVYMLLAVLGGLWFPITMFPDWMQSIGKTTPTYQLMQVVNSYLKDHTFNINAMLILLAYTVLIIVLTIQLNKKIEVK</sequence>
<dbReference type="RefSeq" id="WP_026129828.1">
    <property type="nucleotide sequence ID" value="NZ_UHFR01000005.1"/>
</dbReference>
<dbReference type="InterPro" id="IPR000412">
    <property type="entry name" value="ABC_2_transport"/>
</dbReference>
<feature type="transmembrane region" description="Helical" evidence="5">
    <location>
        <begin position="134"/>
        <end position="156"/>
    </location>
</feature>
<evidence type="ECO:0000256" key="1">
    <source>
        <dbReference type="ARBA" id="ARBA00004141"/>
    </source>
</evidence>
<dbReference type="InterPro" id="IPR051328">
    <property type="entry name" value="T7SS_ABC-Transporter"/>
</dbReference>
<dbReference type="Proteomes" id="UP000254634">
    <property type="component" value="Unassembled WGS sequence"/>
</dbReference>
<evidence type="ECO:0000313" key="7">
    <source>
        <dbReference type="EMBL" id="SUN76536.1"/>
    </source>
</evidence>
<dbReference type="InterPro" id="IPR013525">
    <property type="entry name" value="ABC2_TM"/>
</dbReference>
<dbReference type="GO" id="GO:0140359">
    <property type="term" value="F:ABC-type transporter activity"/>
    <property type="evidence" value="ECO:0007669"/>
    <property type="project" value="InterPro"/>
</dbReference>
<feature type="transmembrane region" description="Helical" evidence="5">
    <location>
        <begin position="53"/>
        <end position="76"/>
    </location>
</feature>
<keyword evidence="3 5" id="KW-1133">Transmembrane helix</keyword>
<dbReference type="EMBL" id="UHFR01000005">
    <property type="protein sequence ID" value="SUN76536.1"/>
    <property type="molecule type" value="Genomic_DNA"/>
</dbReference>
<feature type="transmembrane region" description="Helical" evidence="5">
    <location>
        <begin position="104"/>
        <end position="122"/>
    </location>
</feature>
<proteinExistence type="predicted"/>
<keyword evidence="2 5" id="KW-0812">Transmembrane</keyword>
<dbReference type="GO" id="GO:0043190">
    <property type="term" value="C:ATP-binding cassette (ABC) transporter complex"/>
    <property type="evidence" value="ECO:0007669"/>
    <property type="project" value="InterPro"/>
</dbReference>
<dbReference type="AlphaFoldDB" id="A0A380L017"/>
<feature type="transmembrane region" description="Helical" evidence="5">
    <location>
        <begin position="21"/>
        <end position="41"/>
    </location>
</feature>
<feature type="transmembrane region" description="Helical" evidence="5">
    <location>
        <begin position="215"/>
        <end position="235"/>
    </location>
</feature>
<dbReference type="PANTHER" id="PTHR43077:SF11">
    <property type="entry name" value="TRANSPORT PERMEASE YVFS-RELATED"/>
    <property type="match status" value="1"/>
</dbReference>
<protein>
    <submittedName>
        <fullName evidence="7">Multidrug ABC transporter permease</fullName>
    </submittedName>
</protein>
<keyword evidence="4 5" id="KW-0472">Membrane</keyword>
<dbReference type="PIRSF" id="PIRSF006648">
    <property type="entry name" value="DrrB"/>
    <property type="match status" value="1"/>
</dbReference>
<feature type="transmembrane region" description="Helical" evidence="5">
    <location>
        <begin position="168"/>
        <end position="186"/>
    </location>
</feature>